<dbReference type="SUPFAM" id="SSF55874">
    <property type="entry name" value="ATPase domain of HSP90 chaperone/DNA topoisomerase II/histidine kinase"/>
    <property type="match status" value="1"/>
</dbReference>
<dbReference type="Pfam" id="PF13581">
    <property type="entry name" value="HATPase_c_2"/>
    <property type="match status" value="1"/>
</dbReference>
<dbReference type="Proteomes" id="UP000885779">
    <property type="component" value="Unassembled WGS sequence"/>
</dbReference>
<evidence type="ECO:0000259" key="1">
    <source>
        <dbReference type="Pfam" id="PF13581"/>
    </source>
</evidence>
<evidence type="ECO:0000313" key="2">
    <source>
        <dbReference type="EMBL" id="HGY55894.1"/>
    </source>
</evidence>
<name>A0A7V4WV11_CALAY</name>
<dbReference type="AlphaFoldDB" id="A0A7V4WV11"/>
<comment type="caution">
    <text evidence="2">The sequence shown here is derived from an EMBL/GenBank/DDBJ whole genome shotgun (WGS) entry which is preliminary data.</text>
</comment>
<proteinExistence type="predicted"/>
<protein>
    <submittedName>
        <fullName evidence="2">ATP-binding protein</fullName>
    </submittedName>
</protein>
<dbReference type="CDD" id="cd16936">
    <property type="entry name" value="HATPase_RsbW-like"/>
    <property type="match status" value="1"/>
</dbReference>
<feature type="domain" description="Histidine kinase/HSP90-like ATPase" evidence="1">
    <location>
        <begin position="38"/>
        <end position="181"/>
    </location>
</feature>
<keyword evidence="2" id="KW-0067">ATP-binding</keyword>
<dbReference type="Gene3D" id="3.30.565.10">
    <property type="entry name" value="Histidine kinase-like ATPase, C-terminal domain"/>
    <property type="match status" value="1"/>
</dbReference>
<sequence length="187" mass="21409">MNTQNKIVLSVPPDLRFTATVENFVDIVAPHFNMDKHDKDIHILRSILNEAFVNVIRHTESDLENPVEIIFEIDTPRLFIHFTDRGKGIALQDHYPPYPQEFVGQFFTVLSTIDGEVMAYVKDRNTIELSFKEIDISGLDQSELLKNARPGGMGLSLIVKLMDEVRFVFTENEGNCLQISKFFHKLG</sequence>
<accession>A0A7V4WV11</accession>
<dbReference type="GO" id="GO:0005524">
    <property type="term" value="F:ATP binding"/>
    <property type="evidence" value="ECO:0007669"/>
    <property type="project" value="UniProtKB-KW"/>
</dbReference>
<dbReference type="InterPro" id="IPR003594">
    <property type="entry name" value="HATPase_dom"/>
</dbReference>
<organism evidence="2">
    <name type="scientific">Caldithrix abyssi</name>
    <dbReference type="NCBI Taxonomy" id="187145"/>
    <lineage>
        <taxon>Bacteria</taxon>
        <taxon>Pseudomonadati</taxon>
        <taxon>Calditrichota</taxon>
        <taxon>Calditrichia</taxon>
        <taxon>Calditrichales</taxon>
        <taxon>Calditrichaceae</taxon>
        <taxon>Caldithrix</taxon>
    </lineage>
</organism>
<keyword evidence="2" id="KW-0547">Nucleotide-binding</keyword>
<gene>
    <name evidence="2" type="ORF">ENK44_09340</name>
</gene>
<dbReference type="EMBL" id="DRQG01000086">
    <property type="protein sequence ID" value="HGY55894.1"/>
    <property type="molecule type" value="Genomic_DNA"/>
</dbReference>
<reference evidence="2" key="1">
    <citation type="journal article" date="2020" name="mSystems">
        <title>Genome- and Community-Level Interaction Insights into Carbon Utilization and Element Cycling Functions of Hydrothermarchaeota in Hydrothermal Sediment.</title>
        <authorList>
            <person name="Zhou Z."/>
            <person name="Liu Y."/>
            <person name="Xu W."/>
            <person name="Pan J."/>
            <person name="Luo Z.H."/>
            <person name="Li M."/>
        </authorList>
    </citation>
    <scope>NUCLEOTIDE SEQUENCE [LARGE SCALE GENOMIC DNA]</scope>
    <source>
        <strain evidence="2">HyVt-577</strain>
    </source>
</reference>
<dbReference type="InterPro" id="IPR036890">
    <property type="entry name" value="HATPase_C_sf"/>
</dbReference>